<dbReference type="RefSeq" id="WP_160775149.1">
    <property type="nucleotide sequence ID" value="NZ_WUMV01000003.1"/>
</dbReference>
<sequence length="387" mass="44085">MNTTKPQLRFGGKRAATRALCEAFGAIHRKASGARGLDPGWVNKLLSKQAMVQCIWLHIGAEKTGTTSLQYWLSANRELLALQGISFPKAPGNVNHVALSAYALDAGRGMEELRITCGASKFESVSAFRLNFENELLNEIETSDPSRIIFCNEHCSSRLSTIEEIERLRDLLSRFTDDIRIILYIREPAEFFASWYSTVIKSGGKSEFPRKPSPRLYNMADWLSMVRRWAEVFGRDAVTLRRYDRKHLFDGDVIADFCAITGLEYENSIKPQQKNESMGLKSLLFLREMNKILPRIENGKFNPQRGNIVDTLATFPCESRFNLSPVAANSIREYYADSYEILKNEYFPDDEGPLFDMKDVPIAEDADLSKEDIYAIARHLWVNRGRK</sequence>
<evidence type="ECO:0000313" key="1">
    <source>
        <dbReference type="EMBL" id="MXN64912.1"/>
    </source>
</evidence>
<dbReference type="EMBL" id="WUMV01000003">
    <property type="protein sequence ID" value="MXN64912.1"/>
    <property type="molecule type" value="Genomic_DNA"/>
</dbReference>
<accession>A0A7X3LTP4</accession>
<dbReference type="AlphaFoldDB" id="A0A7X3LTP4"/>
<organism evidence="1 2">
    <name type="scientific">Stappia sediminis</name>
    <dbReference type="NCBI Taxonomy" id="2692190"/>
    <lineage>
        <taxon>Bacteria</taxon>
        <taxon>Pseudomonadati</taxon>
        <taxon>Pseudomonadota</taxon>
        <taxon>Alphaproteobacteria</taxon>
        <taxon>Hyphomicrobiales</taxon>
        <taxon>Stappiaceae</taxon>
        <taxon>Stappia</taxon>
    </lineage>
</organism>
<dbReference type="Gene3D" id="3.40.50.300">
    <property type="entry name" value="P-loop containing nucleotide triphosphate hydrolases"/>
    <property type="match status" value="1"/>
</dbReference>
<proteinExistence type="predicted"/>
<keyword evidence="2" id="KW-1185">Reference proteome</keyword>
<dbReference type="SUPFAM" id="SSF52540">
    <property type="entry name" value="P-loop containing nucleoside triphosphate hydrolases"/>
    <property type="match status" value="1"/>
</dbReference>
<comment type="caution">
    <text evidence="1">The sequence shown here is derived from an EMBL/GenBank/DDBJ whole genome shotgun (WGS) entry which is preliminary data.</text>
</comment>
<evidence type="ECO:0008006" key="3">
    <source>
        <dbReference type="Google" id="ProtNLM"/>
    </source>
</evidence>
<name>A0A7X3LTP4_9HYPH</name>
<gene>
    <name evidence="1" type="ORF">GR183_08330</name>
</gene>
<evidence type="ECO:0000313" key="2">
    <source>
        <dbReference type="Proteomes" id="UP000433101"/>
    </source>
</evidence>
<reference evidence="1 2" key="1">
    <citation type="submission" date="2019-12" db="EMBL/GenBank/DDBJ databases">
        <authorList>
            <person name="Li M."/>
        </authorList>
    </citation>
    <scope>NUCLEOTIDE SEQUENCE [LARGE SCALE GENOMIC DNA]</scope>
    <source>
        <strain evidence="1 2">GBMRC 2046</strain>
    </source>
</reference>
<protein>
    <recommendedName>
        <fullName evidence="3">Sulfotransferase family protein</fullName>
    </recommendedName>
</protein>
<dbReference type="Proteomes" id="UP000433101">
    <property type="component" value="Unassembled WGS sequence"/>
</dbReference>
<dbReference type="InterPro" id="IPR027417">
    <property type="entry name" value="P-loop_NTPase"/>
</dbReference>